<name>A0ACA8R677_METAZ</name>
<evidence type="ECO:0000313" key="2">
    <source>
        <dbReference type="Proteomes" id="UP000825015"/>
    </source>
</evidence>
<reference evidence="1" key="1">
    <citation type="submission" date="2019-06" db="EMBL/GenBank/DDBJ databases">
        <title>Complete genome sequence of Methanobrevibacter arboriphilus strain SA.</title>
        <authorList>
            <person name="Asakawa S."/>
        </authorList>
    </citation>
    <scope>NUCLEOTIDE SEQUENCE</scope>
    <source>
        <strain evidence="1">SA</strain>
    </source>
</reference>
<organism evidence="1 2">
    <name type="scientific">Methanobrevibacter arboriphilus</name>
    <dbReference type="NCBI Taxonomy" id="39441"/>
    <lineage>
        <taxon>Archaea</taxon>
        <taxon>Methanobacteriati</taxon>
        <taxon>Methanobacteriota</taxon>
        <taxon>Methanomada group</taxon>
        <taxon>Methanobacteria</taxon>
        <taxon>Methanobacteriales</taxon>
        <taxon>Methanobacteriaceae</taxon>
        <taxon>Methanobrevibacter</taxon>
    </lineage>
</organism>
<accession>A0ACA8R677</accession>
<proteinExistence type="predicted"/>
<evidence type="ECO:0000313" key="1">
    <source>
        <dbReference type="EMBL" id="BBL62875.1"/>
    </source>
</evidence>
<keyword evidence="2" id="KW-1185">Reference proteome</keyword>
<gene>
    <name evidence="1" type="ORF">MarbSA_19150</name>
</gene>
<protein>
    <submittedName>
        <fullName evidence="1">Uncharacterized protein</fullName>
    </submittedName>
</protein>
<sequence>MKNKIIVITIIFLIIVISFTGSAFSKEIVINETNYHDYFDDEGRIQDLTDGIRKTIL</sequence>
<dbReference type="Proteomes" id="UP000825015">
    <property type="component" value="Chromosome"/>
</dbReference>
<dbReference type="EMBL" id="AP019779">
    <property type="protein sequence ID" value="BBL62875.1"/>
    <property type="molecule type" value="Genomic_DNA"/>
</dbReference>